<evidence type="ECO:0000313" key="7">
    <source>
        <dbReference type="Proteomes" id="UP001597197"/>
    </source>
</evidence>
<dbReference type="InterPro" id="IPR049165">
    <property type="entry name" value="GH39_as"/>
</dbReference>
<dbReference type="Proteomes" id="UP001597197">
    <property type="component" value="Unassembled WGS sequence"/>
</dbReference>
<protein>
    <recommendedName>
        <fullName evidence="5">Glycosyl hydrolases family 39 N-terminal catalytic domain-containing protein</fullName>
    </recommendedName>
</protein>
<accession>A0ABW4QVT7</accession>
<evidence type="ECO:0000313" key="6">
    <source>
        <dbReference type="EMBL" id="MFD1873683.1"/>
    </source>
</evidence>
<name>A0ABW4QVT7_9BACT</name>
<dbReference type="InterPro" id="IPR017853">
    <property type="entry name" value="GH"/>
</dbReference>
<reference evidence="7" key="1">
    <citation type="journal article" date="2019" name="Int. J. Syst. Evol. Microbiol.">
        <title>The Global Catalogue of Microorganisms (GCM) 10K type strain sequencing project: providing services to taxonomists for standard genome sequencing and annotation.</title>
        <authorList>
            <consortium name="The Broad Institute Genomics Platform"/>
            <consortium name="The Broad Institute Genome Sequencing Center for Infectious Disease"/>
            <person name="Wu L."/>
            <person name="Ma J."/>
        </authorList>
    </citation>
    <scope>NUCLEOTIDE SEQUENCE [LARGE SCALE GENOMIC DNA]</scope>
    <source>
        <strain evidence="7">CGMCC 1.15795</strain>
    </source>
</reference>
<dbReference type="PANTHER" id="PTHR12631">
    <property type="entry name" value="ALPHA-L-IDURONIDASE"/>
    <property type="match status" value="1"/>
</dbReference>
<evidence type="ECO:0000256" key="3">
    <source>
        <dbReference type="ARBA" id="ARBA00023295"/>
    </source>
</evidence>
<keyword evidence="2" id="KW-0378">Hydrolase</keyword>
<organism evidence="6 7">
    <name type="scientific">Hymenobacter bucti</name>
    <dbReference type="NCBI Taxonomy" id="1844114"/>
    <lineage>
        <taxon>Bacteria</taxon>
        <taxon>Pseudomonadati</taxon>
        <taxon>Bacteroidota</taxon>
        <taxon>Cytophagia</taxon>
        <taxon>Cytophagales</taxon>
        <taxon>Hymenobacteraceae</taxon>
        <taxon>Hymenobacter</taxon>
    </lineage>
</organism>
<comment type="caution">
    <text evidence="6">The sequence shown here is derived from an EMBL/GenBank/DDBJ whole genome shotgun (WGS) entry which is preliminary data.</text>
</comment>
<comment type="similarity">
    <text evidence="1">Belongs to the glycosyl hydrolase 39 family.</text>
</comment>
<dbReference type="EMBL" id="JBHUFD010000005">
    <property type="protein sequence ID" value="MFD1873683.1"/>
    <property type="molecule type" value="Genomic_DNA"/>
</dbReference>
<dbReference type="SUPFAM" id="SSF51445">
    <property type="entry name" value="(Trans)glycosidases"/>
    <property type="match status" value="1"/>
</dbReference>
<dbReference type="InterPro" id="IPR051923">
    <property type="entry name" value="Glycosyl_Hydrolase_39"/>
</dbReference>
<feature type="signal peptide" evidence="4">
    <location>
        <begin position="1"/>
        <end position="29"/>
    </location>
</feature>
<dbReference type="InterPro" id="IPR000514">
    <property type="entry name" value="Glyco_hydro_39"/>
</dbReference>
<dbReference type="PROSITE" id="PS01027">
    <property type="entry name" value="GLYCOSYL_HYDROL_F39"/>
    <property type="match status" value="1"/>
</dbReference>
<evidence type="ECO:0000256" key="4">
    <source>
        <dbReference type="SAM" id="SignalP"/>
    </source>
</evidence>
<proteinExistence type="inferred from homology"/>
<evidence type="ECO:0000259" key="5">
    <source>
        <dbReference type="Pfam" id="PF01229"/>
    </source>
</evidence>
<evidence type="ECO:0000256" key="1">
    <source>
        <dbReference type="ARBA" id="ARBA00008875"/>
    </source>
</evidence>
<dbReference type="SUPFAM" id="SSF51011">
    <property type="entry name" value="Glycosyl hydrolase domain"/>
    <property type="match status" value="1"/>
</dbReference>
<dbReference type="Gene3D" id="3.20.20.80">
    <property type="entry name" value="Glycosidases"/>
    <property type="match status" value="1"/>
</dbReference>
<feature type="domain" description="Glycosyl hydrolases family 39 N-terminal catalytic" evidence="5">
    <location>
        <begin position="34"/>
        <end position="502"/>
    </location>
</feature>
<keyword evidence="4" id="KW-0732">Signal</keyword>
<dbReference type="PRINTS" id="PR00745">
    <property type="entry name" value="GLHYDRLASE39"/>
</dbReference>
<keyword evidence="3" id="KW-0326">Glycosidase</keyword>
<dbReference type="Gene3D" id="2.60.40.1500">
    <property type="entry name" value="Glycosyl hydrolase domain, family 39"/>
    <property type="match status" value="1"/>
</dbReference>
<keyword evidence="7" id="KW-1185">Reference proteome</keyword>
<feature type="chain" id="PRO_5045576114" description="Glycosyl hydrolases family 39 N-terminal catalytic domain-containing protein" evidence="4">
    <location>
        <begin position="30"/>
        <end position="528"/>
    </location>
</feature>
<dbReference type="Pfam" id="PF01229">
    <property type="entry name" value="Glyco_hydro_39"/>
    <property type="match status" value="1"/>
</dbReference>
<dbReference type="RefSeq" id="WP_382314787.1">
    <property type="nucleotide sequence ID" value="NZ_JBHUFD010000005.1"/>
</dbReference>
<sequence length="528" mass="59333">MKFFAVLRTKTMVILLLASLLVRPPQSWAQQRTIEVNLQAIKGKLSPTFNACIGAGRANEGLRADWQQQLAQIKHDAGFRYIRMHGLLTDDMGLYRVDAQGKEHYNFQYIDVLYDYLLSIHVKPFVELGFMPSALASGDKTIFWWRGNVTPPRSYEQWGKLIEALTQHFTARYGAAEVSSWYFEVWNEPNLAGFWTGSQADYFQLYRYAASAIKRVDARYQVGGPATAGAAWIPEMITFCTQNQVPLDFVSTHTYGVEQGFLDEFGTTGTVLSKDEQAVSGDVQKNRLQIQQSARPTLALHYTEWSSSYTPADPTHDSYHQAAYILQKLKQVGNTAQSMSYWVFSDIFEEAGPRSEAFHGGFGLMNTQGIKKPAYFAYQYLNELFATELKSNDGQSLATTDGQGNLRLLLWDYTRTLPDGLNNQQYFIKDLPAKDKGNATIQVKGLRPGVYLATIAQVGYKRNDAYTAYIGMGSPAQLSKQQVTSLKAQATGKAQEQRKIRVNADGGLRLTLPLRENDVYLLKLQLAS</sequence>
<dbReference type="PANTHER" id="PTHR12631:SF10">
    <property type="entry name" value="BETA-XYLOSIDASE-LIKE PROTEIN-RELATED"/>
    <property type="match status" value="1"/>
</dbReference>
<evidence type="ECO:0000256" key="2">
    <source>
        <dbReference type="ARBA" id="ARBA00022801"/>
    </source>
</evidence>
<dbReference type="InterPro" id="IPR049166">
    <property type="entry name" value="GH39_cat"/>
</dbReference>
<gene>
    <name evidence="6" type="ORF">ACFSDX_14645</name>
</gene>